<evidence type="ECO:0000259" key="1">
    <source>
        <dbReference type="Pfam" id="PF01656"/>
    </source>
</evidence>
<proteinExistence type="predicted"/>
<feature type="non-terminal residue" evidence="2">
    <location>
        <position position="1"/>
    </location>
</feature>
<organism evidence="2 3">
    <name type="scientific">Candidatus Magnetobacterium casense</name>
    <dbReference type="NCBI Taxonomy" id="1455061"/>
    <lineage>
        <taxon>Bacteria</taxon>
        <taxon>Pseudomonadati</taxon>
        <taxon>Nitrospirota</taxon>
        <taxon>Thermodesulfovibrionia</taxon>
        <taxon>Thermodesulfovibrionales</taxon>
        <taxon>Candidatus Magnetobacteriaceae</taxon>
        <taxon>Candidatus Magnetobacterium</taxon>
    </lineage>
</organism>
<dbReference type="Proteomes" id="UP001196980">
    <property type="component" value="Unassembled WGS sequence"/>
</dbReference>
<comment type="caution">
    <text evidence="2">The sequence shown here is derived from an EMBL/GenBank/DDBJ whole genome shotgun (WGS) entry which is preliminary data.</text>
</comment>
<keyword evidence="3" id="KW-1185">Reference proteome</keyword>
<dbReference type="Pfam" id="PF01656">
    <property type="entry name" value="CbiA"/>
    <property type="match status" value="1"/>
</dbReference>
<dbReference type="PANTHER" id="PTHR43384:SF7">
    <property type="entry name" value="CARBON-MONOXIDE DEHYDROGENASE ACCESSORY PROTEIN"/>
    <property type="match status" value="1"/>
</dbReference>
<gene>
    <name evidence="2" type="ORF">HWQ67_19460</name>
</gene>
<dbReference type="EMBL" id="JABXWD010000786">
    <property type="protein sequence ID" value="MBV6343749.1"/>
    <property type="molecule type" value="Genomic_DNA"/>
</dbReference>
<dbReference type="InterPro" id="IPR050625">
    <property type="entry name" value="ParA/MinD_ATPase"/>
</dbReference>
<dbReference type="InterPro" id="IPR002586">
    <property type="entry name" value="CobQ/CobB/MinD/ParA_Nub-bd_dom"/>
</dbReference>
<dbReference type="PANTHER" id="PTHR43384">
    <property type="entry name" value="SEPTUM SITE-DETERMINING PROTEIN MIND HOMOLOG, CHLOROPLASTIC-RELATED"/>
    <property type="match status" value="1"/>
</dbReference>
<reference evidence="2 3" key="1">
    <citation type="journal article" date="2020" name="J Geophys Res Biogeosci">
        <title>Magnetotaxis as an Adaptation to Enable Bacterial Shuttling of Microbial Sulfur and Sulfur Cycling Across Aquatic Oxic#Anoxic Interfaces.</title>
        <authorList>
            <person name="Li J."/>
            <person name="Liu P."/>
            <person name="Wang J."/>
            <person name="Roberts A.P."/>
            <person name="Pan Y."/>
        </authorList>
    </citation>
    <scope>NUCLEOTIDE SEQUENCE [LARGE SCALE GENOMIC DNA]</scope>
    <source>
        <strain evidence="2 3">MYR-1_YQ</strain>
    </source>
</reference>
<evidence type="ECO:0000313" key="3">
    <source>
        <dbReference type="Proteomes" id="UP001196980"/>
    </source>
</evidence>
<protein>
    <submittedName>
        <fullName evidence="2">Carbon monoxide dehydrogenase maturation protein</fullName>
    </submittedName>
</protein>
<accession>A0ABS6S5I0</accession>
<evidence type="ECO:0000313" key="2">
    <source>
        <dbReference type="EMBL" id="MBV6343749.1"/>
    </source>
</evidence>
<name>A0ABS6S5I0_9BACT</name>
<feature type="domain" description="CobQ/CobB/MinD/ParA nucleotide binding" evidence="1">
    <location>
        <begin position="59"/>
        <end position="126"/>
    </location>
</feature>
<sequence length="150" mass="16642">TETLGCFCPVNNLLRDAIETLSTSFDTIIIDGEAGLEQINRQVMRRVDTLIVVSDATSRGIQTAAQIEKMVQKEKVIQCKNIGLVFNRVQGNERLLKQSAQEIGLSVFGYVPNDEQVARHDLVGKPLLKLPATSIALAEVRSIVRRNILR</sequence>